<feature type="transmembrane region" description="Helical" evidence="8">
    <location>
        <begin position="215"/>
        <end position="240"/>
    </location>
</feature>
<protein>
    <submittedName>
        <fullName evidence="10">Tetracycline resistance MFS efflux pump</fullName>
    </submittedName>
</protein>
<dbReference type="RefSeq" id="WP_109920676.1">
    <property type="nucleotide sequence ID" value="NZ_QGLF01000002.1"/>
</dbReference>
<feature type="transmembrane region" description="Helical" evidence="8">
    <location>
        <begin position="344"/>
        <end position="367"/>
    </location>
</feature>
<evidence type="ECO:0000256" key="5">
    <source>
        <dbReference type="ARBA" id="ARBA00022692"/>
    </source>
</evidence>
<dbReference type="Proteomes" id="UP000246077">
    <property type="component" value="Unassembled WGS sequence"/>
</dbReference>
<evidence type="ECO:0000259" key="9">
    <source>
        <dbReference type="PROSITE" id="PS50850"/>
    </source>
</evidence>
<evidence type="ECO:0000256" key="1">
    <source>
        <dbReference type="ARBA" id="ARBA00003279"/>
    </source>
</evidence>
<name>A0A317E5T3_9PROT</name>
<comment type="caution">
    <text evidence="10">The sequence shown here is derived from an EMBL/GenBank/DDBJ whole genome shotgun (WGS) entry which is preliminary data.</text>
</comment>
<evidence type="ECO:0000256" key="6">
    <source>
        <dbReference type="ARBA" id="ARBA00022989"/>
    </source>
</evidence>
<feature type="transmembrane region" description="Helical" evidence="8">
    <location>
        <begin position="103"/>
        <end position="124"/>
    </location>
</feature>
<dbReference type="InterPro" id="IPR020846">
    <property type="entry name" value="MFS_dom"/>
</dbReference>
<feature type="transmembrane region" description="Helical" evidence="8">
    <location>
        <begin position="41"/>
        <end position="66"/>
    </location>
</feature>
<comment type="subcellular location">
    <subcellularLocation>
        <location evidence="2">Membrane</location>
        <topology evidence="2">Multi-pass membrane protein</topology>
    </subcellularLocation>
</comment>
<keyword evidence="5 8" id="KW-0812">Transmembrane</keyword>
<feature type="transmembrane region" description="Helical" evidence="8">
    <location>
        <begin position="136"/>
        <end position="158"/>
    </location>
</feature>
<feature type="transmembrane region" description="Helical" evidence="8">
    <location>
        <begin position="7"/>
        <end position="29"/>
    </location>
</feature>
<keyword evidence="4" id="KW-0813">Transport</keyword>
<comment type="function">
    <text evidence="1">Resistance to tetracycline by an active tetracycline efflux. This is an energy-dependent process that decreases the accumulation of the antibiotic in whole cells. This protein functions as a metal-tetracycline/H(+) antiporter.</text>
</comment>
<feature type="transmembrane region" description="Helical" evidence="8">
    <location>
        <begin position="373"/>
        <end position="398"/>
    </location>
</feature>
<keyword evidence="7 8" id="KW-0472">Membrane</keyword>
<gene>
    <name evidence="10" type="ORF">DKG75_08620</name>
</gene>
<dbReference type="Pfam" id="PF07690">
    <property type="entry name" value="MFS_1"/>
    <property type="match status" value="1"/>
</dbReference>
<evidence type="ECO:0000256" key="7">
    <source>
        <dbReference type="ARBA" id="ARBA00023136"/>
    </source>
</evidence>
<dbReference type="SUPFAM" id="SSF103473">
    <property type="entry name" value="MFS general substrate transporter"/>
    <property type="match status" value="1"/>
</dbReference>
<dbReference type="EMBL" id="QGLF01000002">
    <property type="protein sequence ID" value="PWR22031.1"/>
    <property type="molecule type" value="Genomic_DNA"/>
</dbReference>
<dbReference type="InterPro" id="IPR036259">
    <property type="entry name" value="MFS_trans_sf"/>
</dbReference>
<dbReference type="GO" id="GO:0022857">
    <property type="term" value="F:transmembrane transporter activity"/>
    <property type="evidence" value="ECO:0007669"/>
    <property type="project" value="InterPro"/>
</dbReference>
<evidence type="ECO:0000256" key="3">
    <source>
        <dbReference type="ARBA" id="ARBA00007520"/>
    </source>
</evidence>
<dbReference type="PANTHER" id="PTHR23504">
    <property type="entry name" value="MAJOR FACILITATOR SUPERFAMILY DOMAIN-CONTAINING PROTEIN 10"/>
    <property type="match status" value="1"/>
</dbReference>
<dbReference type="InterPro" id="IPR001958">
    <property type="entry name" value="Tet-R_TetA/multi-R_MdtG-like"/>
</dbReference>
<feature type="transmembrane region" description="Helical" evidence="8">
    <location>
        <begin position="309"/>
        <end position="332"/>
    </location>
</feature>
<dbReference type="InterPro" id="IPR005829">
    <property type="entry name" value="Sugar_transporter_CS"/>
</dbReference>
<evidence type="ECO:0000313" key="11">
    <source>
        <dbReference type="Proteomes" id="UP000246077"/>
    </source>
</evidence>
<feature type="transmembrane region" description="Helical" evidence="8">
    <location>
        <begin position="283"/>
        <end position="303"/>
    </location>
</feature>
<dbReference type="GO" id="GO:0016020">
    <property type="term" value="C:membrane"/>
    <property type="evidence" value="ECO:0007669"/>
    <property type="project" value="UniProtKB-SubCell"/>
</dbReference>
<feature type="domain" description="Major facilitator superfamily (MFS) profile" evidence="9">
    <location>
        <begin position="7"/>
        <end position="402"/>
    </location>
</feature>
<dbReference type="Gene3D" id="1.20.1250.20">
    <property type="entry name" value="MFS general substrate transporter like domains"/>
    <property type="match status" value="1"/>
</dbReference>
<dbReference type="PRINTS" id="PR01035">
    <property type="entry name" value="TCRTETA"/>
</dbReference>
<evidence type="ECO:0000313" key="10">
    <source>
        <dbReference type="EMBL" id="PWR22031.1"/>
    </source>
</evidence>
<evidence type="ECO:0000256" key="4">
    <source>
        <dbReference type="ARBA" id="ARBA00022448"/>
    </source>
</evidence>
<dbReference type="InterPro" id="IPR011701">
    <property type="entry name" value="MFS"/>
</dbReference>
<dbReference type="PROSITE" id="PS50850">
    <property type="entry name" value="MFS"/>
    <property type="match status" value="1"/>
</dbReference>
<reference evidence="11" key="1">
    <citation type="submission" date="2018-05" db="EMBL/GenBank/DDBJ databases">
        <title>Zavarzinia sp. HR-AS.</title>
        <authorList>
            <person name="Lee Y."/>
            <person name="Jeon C.O."/>
        </authorList>
    </citation>
    <scope>NUCLEOTIDE SEQUENCE [LARGE SCALE GENOMIC DNA]</scope>
    <source>
        <strain evidence="11">DSM 1231</strain>
    </source>
</reference>
<evidence type="ECO:0000256" key="8">
    <source>
        <dbReference type="SAM" id="Phobius"/>
    </source>
</evidence>
<feature type="transmembrane region" description="Helical" evidence="8">
    <location>
        <begin position="252"/>
        <end position="271"/>
    </location>
</feature>
<organism evidence="10 11">
    <name type="scientific">Zavarzinia compransoris</name>
    <dbReference type="NCBI Taxonomy" id="1264899"/>
    <lineage>
        <taxon>Bacteria</taxon>
        <taxon>Pseudomonadati</taxon>
        <taxon>Pseudomonadota</taxon>
        <taxon>Alphaproteobacteria</taxon>
        <taxon>Rhodospirillales</taxon>
        <taxon>Zavarziniaceae</taxon>
        <taxon>Zavarzinia</taxon>
    </lineage>
</organism>
<dbReference type="PANTHER" id="PTHR23504:SF15">
    <property type="entry name" value="MAJOR FACILITATOR SUPERFAMILY (MFS) PROFILE DOMAIN-CONTAINING PROTEIN"/>
    <property type="match status" value="1"/>
</dbReference>
<keyword evidence="11" id="KW-1185">Reference proteome</keyword>
<proteinExistence type="inferred from homology"/>
<evidence type="ECO:0000256" key="2">
    <source>
        <dbReference type="ARBA" id="ARBA00004141"/>
    </source>
</evidence>
<comment type="similarity">
    <text evidence="3">Belongs to the major facilitator superfamily. TCR/Tet family.</text>
</comment>
<sequence>MADNRHAARFILLTIFLDALGFGLVVPVVPHLVASLAGGDAAAGSAAFGVMQAAYAGATFVCAPLLGRLSDRFGRRPVLLLAMAGAAIDHLVAALAGSIGLLIAARFFAGVCGASSAAATAYVADSASPENRGRAFAIAGTVFGIGFVSGPALGGFLGEFGPRVPFYVAAALTGLNALYGLLVLPESLPAERRRPLDLGALNPLGGVLSWWRHPLIGGLMAVVFLFMLAHSGIQASWVLFTDVQLGWGPREVGLSLGALGIVAIIAQAGMAPLLIRRLGPGRALMAGIAGMSLFCFALAFAAAGWQVYAALSLLLVAMAAGPAAQALVANAVRENEQGLLQGTISGVTGLAAVFGPLIGTWTFAHFIGPAAPVHFPGAAFLLAGVLGLIGLGLAALALRRSA</sequence>
<accession>A0A317E5T3</accession>
<feature type="transmembrane region" description="Helical" evidence="8">
    <location>
        <begin position="164"/>
        <end position="184"/>
    </location>
</feature>
<dbReference type="AlphaFoldDB" id="A0A317E5T3"/>
<dbReference type="PROSITE" id="PS00216">
    <property type="entry name" value="SUGAR_TRANSPORT_1"/>
    <property type="match status" value="1"/>
</dbReference>
<keyword evidence="6 8" id="KW-1133">Transmembrane helix</keyword>
<dbReference type="OrthoDB" id="9764259at2"/>
<feature type="transmembrane region" description="Helical" evidence="8">
    <location>
        <begin position="78"/>
        <end position="97"/>
    </location>
</feature>